<dbReference type="PANTHER" id="PTHR13504:SF35">
    <property type="entry name" value="PROTEIN ADENYLYLTRANSFERASE SOFIC"/>
    <property type="match status" value="1"/>
</dbReference>
<dbReference type="NCBIfam" id="NF046030">
    <property type="entry name" value="ProtAdlyltaseSoFic"/>
    <property type="match status" value="1"/>
</dbReference>
<reference evidence="6" key="2">
    <citation type="submission" date="2021-12" db="EMBL/GenBank/DDBJ databases">
        <authorList>
            <person name="Veyrier F.J."/>
        </authorList>
    </citation>
    <scope>NUCLEOTIDE SEQUENCE</scope>
    <source>
        <strain evidence="6">1258/02</strain>
    </source>
</reference>
<dbReference type="InterPro" id="IPR036597">
    <property type="entry name" value="Fido-like_dom_sf"/>
</dbReference>
<gene>
    <name evidence="5" type="ORF">EV680_10296</name>
    <name evidence="6" type="ORF">LVJ78_05355</name>
</gene>
<dbReference type="Gene3D" id="1.10.3290.10">
    <property type="entry name" value="Fido-like domain"/>
    <property type="match status" value="1"/>
</dbReference>
<dbReference type="Proteomes" id="UP000294721">
    <property type="component" value="Unassembled WGS sequence"/>
</dbReference>
<evidence type="ECO:0000259" key="4">
    <source>
        <dbReference type="PROSITE" id="PS51459"/>
    </source>
</evidence>
<keyword evidence="1" id="KW-0547">Nucleotide-binding</keyword>
<dbReference type="SUPFAM" id="SSF140931">
    <property type="entry name" value="Fic-like"/>
    <property type="match status" value="1"/>
</dbReference>
<protein>
    <submittedName>
        <fullName evidence="6">Fic family protein</fullName>
    </submittedName>
</protein>
<feature type="binding site" evidence="1">
    <location>
        <position position="196"/>
    </location>
    <ligand>
        <name>ATP</name>
        <dbReference type="ChEBI" id="CHEBI:30616"/>
    </ligand>
</feature>
<feature type="binding site" evidence="1">
    <location>
        <position position="238"/>
    </location>
    <ligand>
        <name>ATP</name>
        <dbReference type="ChEBI" id="CHEBI:30616"/>
    </ligand>
</feature>
<evidence type="ECO:0000256" key="3">
    <source>
        <dbReference type="PIRSR" id="PIRSR640198-2"/>
    </source>
</evidence>
<dbReference type="PIRSF" id="PIRSF038925">
    <property type="entry name" value="AMP-prot_trans"/>
    <property type="match status" value="1"/>
</dbReference>
<accession>A0AAE9GYY4</accession>
<organism evidence="6 8">
    <name type="scientific">Uruburuella suis</name>
    <dbReference type="NCBI Taxonomy" id="252130"/>
    <lineage>
        <taxon>Bacteria</taxon>
        <taxon>Pseudomonadati</taxon>
        <taxon>Pseudomonadota</taxon>
        <taxon>Betaproteobacteria</taxon>
        <taxon>Neisseriales</taxon>
        <taxon>Neisseriaceae</taxon>
        <taxon>Uruburuella</taxon>
    </lineage>
</organism>
<proteinExistence type="predicted"/>
<dbReference type="Pfam" id="PF21248">
    <property type="entry name" value="SoFic-like_C"/>
    <property type="match status" value="1"/>
</dbReference>
<evidence type="ECO:0000313" key="7">
    <source>
        <dbReference type="Proteomes" id="UP000294721"/>
    </source>
</evidence>
<dbReference type="EMBL" id="SLXE01000002">
    <property type="protein sequence ID" value="TCP10198.1"/>
    <property type="molecule type" value="Genomic_DNA"/>
</dbReference>
<dbReference type="EMBL" id="CP091507">
    <property type="protein sequence ID" value="UOO80425.1"/>
    <property type="molecule type" value="Genomic_DNA"/>
</dbReference>
<dbReference type="InterPro" id="IPR025758">
    <property type="entry name" value="Fic/DOC_N"/>
</dbReference>
<dbReference type="Pfam" id="PF13784">
    <property type="entry name" value="Fic_N"/>
    <property type="match status" value="1"/>
</dbReference>
<keyword evidence="1" id="KW-0067">ATP-binding</keyword>
<dbReference type="Proteomes" id="UP000829756">
    <property type="component" value="Chromosome"/>
</dbReference>
<name>A0AAE9GYY4_9NEIS</name>
<dbReference type="AlphaFoldDB" id="A0AAE9GYY4"/>
<feature type="binding site" evidence="1">
    <location>
        <position position="70"/>
    </location>
    <ligand>
        <name>ATP</name>
        <dbReference type="ChEBI" id="CHEBI:30616"/>
    </ligand>
</feature>
<dbReference type="InterPro" id="IPR040198">
    <property type="entry name" value="Fido_containing"/>
</dbReference>
<evidence type="ECO:0000313" key="8">
    <source>
        <dbReference type="Proteomes" id="UP000829756"/>
    </source>
</evidence>
<reference evidence="5 7" key="1">
    <citation type="submission" date="2019-03" db="EMBL/GenBank/DDBJ databases">
        <title>Genomic Encyclopedia of Type Strains, Phase IV (KMG-IV): sequencing the most valuable type-strain genomes for metagenomic binning, comparative biology and taxonomic classification.</title>
        <authorList>
            <person name="Goeker M."/>
        </authorList>
    </citation>
    <scope>NUCLEOTIDE SEQUENCE [LARGE SCALE GENOMIC DNA]</scope>
    <source>
        <strain evidence="5 7">DSM 17474</strain>
    </source>
</reference>
<dbReference type="InterPro" id="IPR003812">
    <property type="entry name" value="Fido"/>
</dbReference>
<feature type="binding site" evidence="1">
    <location>
        <begin position="201"/>
        <end position="207"/>
    </location>
    <ligand>
        <name>ATP</name>
        <dbReference type="ChEBI" id="CHEBI:30616"/>
    </ligand>
</feature>
<evidence type="ECO:0000313" key="6">
    <source>
        <dbReference type="EMBL" id="UOO80425.1"/>
    </source>
</evidence>
<feature type="binding site" evidence="3">
    <location>
        <begin position="200"/>
        <end position="207"/>
    </location>
    <ligand>
        <name>ATP</name>
        <dbReference type="ChEBI" id="CHEBI:30616"/>
    </ligand>
</feature>
<dbReference type="KEGG" id="usu:LVJ78_05355"/>
<dbReference type="PROSITE" id="PS51459">
    <property type="entry name" value="FIDO"/>
    <property type="match status" value="1"/>
</dbReference>
<dbReference type="InterPro" id="IPR048770">
    <property type="entry name" value="SoFic-like_C"/>
</dbReference>
<evidence type="ECO:0000256" key="1">
    <source>
        <dbReference type="PIRSR" id="PIRSR038925-1"/>
    </source>
</evidence>
<dbReference type="RefSeq" id="WP_132952442.1">
    <property type="nucleotide sequence ID" value="NZ_CALJUB010000060.1"/>
</dbReference>
<dbReference type="InterPro" id="IPR026287">
    <property type="entry name" value="SoFic-like"/>
</dbReference>
<evidence type="ECO:0000313" key="5">
    <source>
        <dbReference type="EMBL" id="TCP10198.1"/>
    </source>
</evidence>
<dbReference type="PANTHER" id="PTHR13504">
    <property type="entry name" value="FIDO DOMAIN-CONTAINING PROTEIN DDB_G0283145"/>
    <property type="match status" value="1"/>
</dbReference>
<feature type="binding site" evidence="3">
    <location>
        <begin position="238"/>
        <end position="239"/>
    </location>
    <ligand>
        <name>ATP</name>
        <dbReference type="ChEBI" id="CHEBI:30616"/>
    </ligand>
</feature>
<dbReference type="GO" id="GO:0005524">
    <property type="term" value="F:ATP binding"/>
    <property type="evidence" value="ECO:0007669"/>
    <property type="project" value="UniProtKB-KW"/>
</dbReference>
<sequence>MNTWNAEQPYNHLPPLPPKHDIESKAVLKQCINARAALAELKQAAELIPNQSMLINTLPTMEARASSEIENIITTTDKLFQYMQTESQAADPATKEAMRYRSALFSGFQSLDIKPLCTQTAKLVCSEIKGRNMEIRQTIGTALRADGSGNTIYTPPTGEQLIREKLADWERFIHQSTDLDPLIIMAIAHYQFEAIHPFSDGNGRTGRVLNSLLLIEKGLLSLPILYLSRYIIEHKTDYYRLLLDVTENGNWEAWILYMLAGVEDTAKWTIAKIEAIKKLAEHTRNYIQTALPTVYSHELVALLFEQPYTRIANLEKTGIAKRQTASRYLQALAEIGVLNEITIGRDKLFIHPRLMALLSGDNNEFSTYPDTAR</sequence>
<reference evidence="6" key="3">
    <citation type="journal article" date="2022" name="Res Sq">
        <title>Evolution of multicellular longitudinally dividing oral cavity symbionts (Neisseriaceae).</title>
        <authorList>
            <person name="Nyongesa S."/>
            <person name="Weber P."/>
            <person name="Bernet E."/>
            <person name="Pullido F."/>
            <person name="Nieckarz M."/>
            <person name="Delaby M."/>
            <person name="Nieves C."/>
            <person name="Viehboeck T."/>
            <person name="Krause N."/>
            <person name="Rivera-Millot A."/>
            <person name="Nakamura A."/>
            <person name="Vischer N."/>
            <person name="VanNieuwenhze M."/>
            <person name="Brun Y."/>
            <person name="Cava F."/>
            <person name="Bulgheresi S."/>
            <person name="Veyrier F."/>
        </authorList>
    </citation>
    <scope>NUCLEOTIDE SEQUENCE</scope>
    <source>
        <strain evidence="6">1258/02</strain>
    </source>
</reference>
<dbReference type="Pfam" id="PF02661">
    <property type="entry name" value="Fic"/>
    <property type="match status" value="1"/>
</dbReference>
<keyword evidence="7" id="KW-1185">Reference proteome</keyword>
<feature type="domain" description="Fido" evidence="4">
    <location>
        <begin position="123"/>
        <end position="260"/>
    </location>
</feature>
<feature type="active site" evidence="2">
    <location>
        <position position="196"/>
    </location>
</feature>
<evidence type="ECO:0000256" key="2">
    <source>
        <dbReference type="PIRSR" id="PIRSR640198-1"/>
    </source>
</evidence>